<evidence type="ECO:0000256" key="2">
    <source>
        <dbReference type="ARBA" id="ARBA00022670"/>
    </source>
</evidence>
<keyword evidence="2" id="KW-0645">Protease</keyword>
<evidence type="ECO:0000256" key="8">
    <source>
        <dbReference type="ARBA" id="ARBA00023316"/>
    </source>
</evidence>
<keyword evidence="8" id="KW-0961">Cell wall biogenesis/degradation</keyword>
<dbReference type="SUPFAM" id="SSF55166">
    <property type="entry name" value="Hedgehog/DD-peptidase"/>
    <property type="match status" value="1"/>
</dbReference>
<keyword evidence="6" id="KW-0224">Dipeptidase</keyword>
<evidence type="ECO:0000256" key="6">
    <source>
        <dbReference type="ARBA" id="ARBA00022997"/>
    </source>
</evidence>
<dbReference type="GO" id="GO:0071555">
    <property type="term" value="P:cell wall organization"/>
    <property type="evidence" value="ECO:0007669"/>
    <property type="project" value="UniProtKB-KW"/>
</dbReference>
<evidence type="ECO:0000256" key="7">
    <source>
        <dbReference type="ARBA" id="ARBA00023049"/>
    </source>
</evidence>
<gene>
    <name evidence="9" type="ORF">SAMN05216516_102322</name>
</gene>
<evidence type="ECO:0000313" key="9">
    <source>
        <dbReference type="EMBL" id="SFN09143.1"/>
    </source>
</evidence>
<dbReference type="GO" id="GO:0160237">
    <property type="term" value="F:D-Ala-D-Ala dipeptidase activity"/>
    <property type="evidence" value="ECO:0007669"/>
    <property type="project" value="UniProtKB-EC"/>
</dbReference>
<dbReference type="GO" id="GO:0008237">
    <property type="term" value="F:metallopeptidase activity"/>
    <property type="evidence" value="ECO:0007669"/>
    <property type="project" value="UniProtKB-KW"/>
</dbReference>
<sequence>MQAQAHLWRFCPDPGFVVPVNVGSNHSRGTVVNLTLFDESGAILDMGSGYDDMRDISHSYHIDVPVQTQRNRLLLNAIMFGAGFVRIAYEWWHFELETPAAIPCSTTVSSAIP</sequence>
<dbReference type="InterPro" id="IPR009045">
    <property type="entry name" value="Zn_M74/Hedgehog-like"/>
</dbReference>
<protein>
    <submittedName>
        <fullName evidence="9">D-alanyl-D-alanine dipeptidase</fullName>
    </submittedName>
</protein>
<proteinExistence type="predicted"/>
<dbReference type="AlphaFoldDB" id="A0A1I4W6S7"/>
<dbReference type="Gene3D" id="3.30.1380.10">
    <property type="match status" value="1"/>
</dbReference>
<comment type="catalytic activity">
    <reaction evidence="1">
        <text>D-alanyl-D-alanine + H2O = 2 D-alanine</text>
        <dbReference type="Rhea" id="RHEA:20661"/>
        <dbReference type="ChEBI" id="CHEBI:15377"/>
        <dbReference type="ChEBI" id="CHEBI:57416"/>
        <dbReference type="ChEBI" id="CHEBI:57822"/>
        <dbReference type="EC" id="3.4.13.22"/>
    </reaction>
</comment>
<reference evidence="10" key="1">
    <citation type="submission" date="2016-10" db="EMBL/GenBank/DDBJ databases">
        <authorList>
            <person name="Varghese N."/>
            <person name="Submissions S."/>
        </authorList>
    </citation>
    <scope>NUCLEOTIDE SEQUENCE [LARGE SCALE GENOMIC DNA]</scope>
    <source>
        <strain evidence="10">N6PO6</strain>
    </source>
</reference>
<evidence type="ECO:0000256" key="1">
    <source>
        <dbReference type="ARBA" id="ARBA00001362"/>
    </source>
</evidence>
<keyword evidence="3" id="KW-0479">Metal-binding</keyword>
<dbReference type="GO" id="GO:0046872">
    <property type="term" value="F:metal ion binding"/>
    <property type="evidence" value="ECO:0007669"/>
    <property type="project" value="UniProtKB-KW"/>
</dbReference>
<evidence type="ECO:0000256" key="5">
    <source>
        <dbReference type="ARBA" id="ARBA00022833"/>
    </source>
</evidence>
<evidence type="ECO:0000256" key="3">
    <source>
        <dbReference type="ARBA" id="ARBA00022723"/>
    </source>
</evidence>
<evidence type="ECO:0000256" key="4">
    <source>
        <dbReference type="ARBA" id="ARBA00022801"/>
    </source>
</evidence>
<accession>A0A1I4W6S7</accession>
<keyword evidence="4" id="KW-0378">Hydrolase</keyword>
<evidence type="ECO:0000313" key="10">
    <source>
        <dbReference type="Proteomes" id="UP000242222"/>
    </source>
</evidence>
<keyword evidence="7" id="KW-0482">Metalloprotease</keyword>
<dbReference type="PANTHER" id="PTHR43126">
    <property type="entry name" value="D-ALANYL-D-ALANINE DIPEPTIDASE"/>
    <property type="match status" value="1"/>
</dbReference>
<keyword evidence="10" id="KW-1185">Reference proteome</keyword>
<dbReference type="Proteomes" id="UP000242222">
    <property type="component" value="Unassembled WGS sequence"/>
</dbReference>
<organism evidence="9 10">
    <name type="scientific">Izhakiella capsodis</name>
    <dbReference type="NCBI Taxonomy" id="1367852"/>
    <lineage>
        <taxon>Bacteria</taxon>
        <taxon>Pseudomonadati</taxon>
        <taxon>Pseudomonadota</taxon>
        <taxon>Gammaproteobacteria</taxon>
        <taxon>Enterobacterales</taxon>
        <taxon>Erwiniaceae</taxon>
        <taxon>Izhakiella</taxon>
    </lineage>
</organism>
<dbReference type="Pfam" id="PF01427">
    <property type="entry name" value="Peptidase_M15"/>
    <property type="match status" value="1"/>
</dbReference>
<name>A0A1I4W6S7_9GAMM</name>
<dbReference type="InterPro" id="IPR000755">
    <property type="entry name" value="A_A_dipeptidase"/>
</dbReference>
<dbReference type="GO" id="GO:0006508">
    <property type="term" value="P:proteolysis"/>
    <property type="evidence" value="ECO:0007669"/>
    <property type="project" value="UniProtKB-KW"/>
</dbReference>
<dbReference type="PANTHER" id="PTHR43126:SF1">
    <property type="entry name" value="D-ALANYL-D-ALANINE DIPEPTIDASE"/>
    <property type="match status" value="1"/>
</dbReference>
<keyword evidence="5" id="KW-0862">Zinc</keyword>
<dbReference type="EMBL" id="FOVC01000002">
    <property type="protein sequence ID" value="SFN09143.1"/>
    <property type="molecule type" value="Genomic_DNA"/>
</dbReference>